<dbReference type="Gene3D" id="2.70.170.10">
    <property type="entry name" value="Neurotransmitter-gated ion-channel ligand-binding domain"/>
    <property type="match status" value="1"/>
</dbReference>
<dbReference type="EMBL" id="JBBNOP010000001">
    <property type="protein sequence ID" value="MEQ3361527.1"/>
    <property type="molecule type" value="Genomic_DNA"/>
</dbReference>
<protein>
    <submittedName>
        <fullName evidence="2">Uncharacterized protein</fullName>
    </submittedName>
</protein>
<feature type="transmembrane region" description="Helical" evidence="1">
    <location>
        <begin position="360"/>
        <end position="380"/>
    </location>
</feature>
<keyword evidence="3" id="KW-1185">Reference proteome</keyword>
<dbReference type="InterPro" id="IPR036734">
    <property type="entry name" value="Neur_chan_lig-bd_sf"/>
</dbReference>
<accession>A0ABV1JA04</accession>
<keyword evidence="1" id="KW-0812">Transmembrane</keyword>
<feature type="transmembrane region" description="Helical" evidence="1">
    <location>
        <begin position="32"/>
        <end position="49"/>
    </location>
</feature>
<name>A0ABV1JA04_9ACTN</name>
<keyword evidence="1" id="KW-1133">Transmembrane helix</keyword>
<evidence type="ECO:0000256" key="1">
    <source>
        <dbReference type="SAM" id="Phobius"/>
    </source>
</evidence>
<keyword evidence="1" id="KW-0472">Membrane</keyword>
<comment type="caution">
    <text evidence="2">The sequence shown here is derived from an EMBL/GenBank/DDBJ whole genome shotgun (WGS) entry which is preliminary data.</text>
</comment>
<evidence type="ECO:0000313" key="2">
    <source>
        <dbReference type="EMBL" id="MEQ3361527.1"/>
    </source>
</evidence>
<feature type="transmembrane region" description="Helical" evidence="1">
    <location>
        <begin position="326"/>
        <end position="348"/>
    </location>
</feature>
<gene>
    <name evidence="2" type="ORF">AAA083_00905</name>
</gene>
<evidence type="ECO:0000313" key="3">
    <source>
        <dbReference type="Proteomes" id="UP001487305"/>
    </source>
</evidence>
<feature type="transmembrane region" description="Helical" evidence="1">
    <location>
        <begin position="264"/>
        <end position="287"/>
    </location>
</feature>
<reference evidence="2 3" key="1">
    <citation type="submission" date="2024-04" db="EMBL/GenBank/DDBJ databases">
        <title>Human intestinal bacterial collection.</title>
        <authorList>
            <person name="Pauvert C."/>
            <person name="Hitch T.C.A."/>
            <person name="Clavel T."/>
        </authorList>
    </citation>
    <scope>NUCLEOTIDE SEQUENCE [LARGE SCALE GENOMIC DNA]</scope>
    <source>
        <strain evidence="2 3">CLA-KB-H42</strain>
    </source>
</reference>
<dbReference type="Proteomes" id="UP001487305">
    <property type="component" value="Unassembled WGS sequence"/>
</dbReference>
<sequence>MAEGRKVEANEKKQPEKKYRLHDMEPWQRRRLFGSIAAVVLIFGIFLIATCCQLYQDKVAEDAYWNQYLQEVSPELQEKVEEFSGDATHVETAVYLEQVRAVDIKNSQFEVVLQVGYRWEGDPELDFATNETVHFYKGKTNGLTLLDEYHEGSTNYQLIRYDVVINKQFWTPRFPLESHQLRIYLEPSENVNSIVLVAAADESYTNPNLGITGYQLTRFDVAQAVIAYDDPLLNPAFDEYGDNSSVYKTEVMAQLEINREGIGLFIKCFIALYGTTAWILLCLYICTFRRVDPLGMIGAAFFGSVSNIMVGANLVPDALQMGLLEYGNLFGVGIIIAGTSVVISINAIRKEHGSEAFAQFYGRVMLALFVVLVVVGNLALPLSSML</sequence>
<feature type="transmembrane region" description="Helical" evidence="1">
    <location>
        <begin position="294"/>
        <end position="314"/>
    </location>
</feature>
<organism evidence="2 3">
    <name type="scientific">Raoultibacter massiliensis</name>
    <dbReference type="NCBI Taxonomy" id="1852371"/>
    <lineage>
        <taxon>Bacteria</taxon>
        <taxon>Bacillati</taxon>
        <taxon>Actinomycetota</taxon>
        <taxon>Coriobacteriia</taxon>
        <taxon>Eggerthellales</taxon>
        <taxon>Eggerthellaceae</taxon>
        <taxon>Raoultibacter</taxon>
    </lineage>
</organism>
<proteinExistence type="predicted"/>
<dbReference type="RefSeq" id="WP_180963612.1">
    <property type="nucleotide sequence ID" value="NZ_JBBNOP010000001.1"/>
</dbReference>